<dbReference type="Pfam" id="PF01408">
    <property type="entry name" value="GFO_IDH_MocA"/>
    <property type="match status" value="1"/>
</dbReference>
<evidence type="ECO:0000259" key="1">
    <source>
        <dbReference type="Pfam" id="PF01408"/>
    </source>
</evidence>
<feature type="domain" description="Gfo/Idh/MocA-like oxidoreductase N-terminal" evidence="1">
    <location>
        <begin position="3"/>
        <end position="119"/>
    </location>
</feature>
<dbReference type="InterPro" id="IPR051450">
    <property type="entry name" value="Gfo/Idh/MocA_Oxidoreductases"/>
</dbReference>
<evidence type="ECO:0000313" key="2">
    <source>
        <dbReference type="EMBL" id="SVB72714.1"/>
    </source>
</evidence>
<sequence length="294" mass="34264">MKTVAIIGIGKWGKNLISQFSKICKIKYCYSKGDKSNILWLINNYPTINFCNNLDTILDDPSVDVVIIATPIITHYNLVMKALISKKHVFVEKPITTTVTKANKLLKIAKNNNLSLFVGSIFLYHPILKKLKIILQKEKIQSLYLNWEKLGAFNEKLSFDLLTHYIIIVNELVGIPKKIFVQKRIGIITDCDVLSLQMKFKKNLDCFIDINRVSSMKHREIIIKTSKNLYLWKNEILFKFNKKKYSYQQFFAPKTIPLENECKEFLKHIKSTKKNYVNTQKSIDAIHIINKYIK</sequence>
<dbReference type="PANTHER" id="PTHR43377:SF6">
    <property type="entry name" value="GFO_IDH_MOCA-LIKE OXIDOREDUCTASE N-TERMINAL DOMAIN-CONTAINING PROTEIN"/>
    <property type="match status" value="1"/>
</dbReference>
<name>A0A382GDG3_9ZZZZ</name>
<dbReference type="Gene3D" id="3.40.50.720">
    <property type="entry name" value="NAD(P)-binding Rossmann-like Domain"/>
    <property type="match status" value="1"/>
</dbReference>
<protein>
    <recommendedName>
        <fullName evidence="1">Gfo/Idh/MocA-like oxidoreductase N-terminal domain-containing protein</fullName>
    </recommendedName>
</protein>
<accession>A0A382GDG3</accession>
<gene>
    <name evidence="2" type="ORF">METZ01_LOCUS225568</name>
</gene>
<reference evidence="2" key="1">
    <citation type="submission" date="2018-05" db="EMBL/GenBank/DDBJ databases">
        <authorList>
            <person name="Lanie J.A."/>
            <person name="Ng W.-L."/>
            <person name="Kazmierczak K.M."/>
            <person name="Andrzejewski T.M."/>
            <person name="Davidsen T.M."/>
            <person name="Wayne K.J."/>
            <person name="Tettelin H."/>
            <person name="Glass J.I."/>
            <person name="Rusch D."/>
            <person name="Podicherti R."/>
            <person name="Tsui H.-C.T."/>
            <person name="Winkler M.E."/>
        </authorList>
    </citation>
    <scope>NUCLEOTIDE SEQUENCE</scope>
</reference>
<dbReference type="GO" id="GO:0000166">
    <property type="term" value="F:nucleotide binding"/>
    <property type="evidence" value="ECO:0007669"/>
    <property type="project" value="InterPro"/>
</dbReference>
<dbReference type="Gene3D" id="3.30.360.10">
    <property type="entry name" value="Dihydrodipicolinate Reductase, domain 2"/>
    <property type="match status" value="1"/>
</dbReference>
<dbReference type="EMBL" id="UINC01054700">
    <property type="protein sequence ID" value="SVB72714.1"/>
    <property type="molecule type" value="Genomic_DNA"/>
</dbReference>
<dbReference type="SUPFAM" id="SSF51735">
    <property type="entry name" value="NAD(P)-binding Rossmann-fold domains"/>
    <property type="match status" value="1"/>
</dbReference>
<organism evidence="2">
    <name type="scientific">marine metagenome</name>
    <dbReference type="NCBI Taxonomy" id="408172"/>
    <lineage>
        <taxon>unclassified sequences</taxon>
        <taxon>metagenomes</taxon>
        <taxon>ecological metagenomes</taxon>
    </lineage>
</organism>
<proteinExistence type="predicted"/>
<dbReference type="AlphaFoldDB" id="A0A382GDG3"/>
<dbReference type="PANTHER" id="PTHR43377">
    <property type="entry name" value="BILIVERDIN REDUCTASE A"/>
    <property type="match status" value="1"/>
</dbReference>
<dbReference type="InterPro" id="IPR036291">
    <property type="entry name" value="NAD(P)-bd_dom_sf"/>
</dbReference>
<dbReference type="InterPro" id="IPR000683">
    <property type="entry name" value="Gfo/Idh/MocA-like_OxRdtase_N"/>
</dbReference>